<keyword evidence="5" id="KW-0560">Oxidoreductase</keyword>
<name>A0AAE3QDM8_9HYPH</name>
<proteinExistence type="predicted"/>
<dbReference type="AlphaFoldDB" id="A0AAE3QDM8"/>
<dbReference type="Pfam" id="PF01494">
    <property type="entry name" value="FAD_binding_3"/>
    <property type="match status" value="1"/>
</dbReference>
<sequence>MTLQVLVAGAGPVGLTMAAELARFGVTVRIIEKAAQRTDKSKALVLWPRTLELLDQSGPVDAFTSAGQPVKAAVIHSGNSVVARIDLTIIDSPFPYGLMLPQSDTERILEERLSGHGVAVEREIELLRFSDDDKDVTTVLRHSDGREETVRSDWLIGCDGAHSTIRHGLGLEFEGDTVQGDFVLADVHLAGMVTPQTELSIFWHREGVLVLFPIAPGRYRVVADLGVASAPQPGTPTLDEIQSILDQRGPGNIVASDPIWLAGFRINERKVHDYRLGKVFLVGDAAHIHSPAGGQGMNTGMQDAFNLGWKLALVCRGECPPHTLLDSYNIERTAVGAHVLSNAGRLTAIGTMRNPAAQALRNALGHFLFGLAPIRRAAAENLTEVSIGYSHSPLNGPAASGLGGPKPGERIPPLADGKRATDGSMPRFVLYSDTPDDLDRLFDIFGDLLEPVARPALAPGGIWLARPDGYVAAVARSGDPGPLVDYLAGLKPHAT</sequence>
<accession>A0AAE3QDM8</accession>
<dbReference type="PANTHER" id="PTHR43004">
    <property type="entry name" value="TRK SYSTEM POTASSIUM UPTAKE PROTEIN"/>
    <property type="match status" value="1"/>
</dbReference>
<gene>
    <name evidence="5" type="ORF">MRS75_08100</name>
</gene>
<organism evidence="5 6">
    <name type="scientific">Ferirhizobium litorale</name>
    <dbReference type="NCBI Taxonomy" id="2927786"/>
    <lineage>
        <taxon>Bacteria</taxon>
        <taxon>Pseudomonadati</taxon>
        <taxon>Pseudomonadota</taxon>
        <taxon>Alphaproteobacteria</taxon>
        <taxon>Hyphomicrobiales</taxon>
        <taxon>Rhizobiaceae</taxon>
        <taxon>Ferirhizobium</taxon>
    </lineage>
</organism>
<evidence type="ECO:0000256" key="2">
    <source>
        <dbReference type="ARBA" id="ARBA00022630"/>
    </source>
</evidence>
<evidence type="ECO:0000256" key="3">
    <source>
        <dbReference type="ARBA" id="ARBA00022827"/>
    </source>
</evidence>
<dbReference type="EMBL" id="JALDYZ010000003">
    <property type="protein sequence ID" value="MDI7922050.1"/>
    <property type="molecule type" value="Genomic_DNA"/>
</dbReference>
<dbReference type="PRINTS" id="PR00420">
    <property type="entry name" value="RNGMNOXGNASE"/>
</dbReference>
<evidence type="ECO:0000313" key="6">
    <source>
        <dbReference type="Proteomes" id="UP001161580"/>
    </source>
</evidence>
<dbReference type="Gene3D" id="3.30.70.2450">
    <property type="match status" value="1"/>
</dbReference>
<dbReference type="GO" id="GO:0016709">
    <property type="term" value="F:oxidoreductase activity, acting on paired donors, with incorporation or reduction of molecular oxygen, NAD(P)H as one donor, and incorporation of one atom of oxygen"/>
    <property type="evidence" value="ECO:0007669"/>
    <property type="project" value="UniProtKB-ARBA"/>
</dbReference>
<dbReference type="Proteomes" id="UP001161580">
    <property type="component" value="Unassembled WGS sequence"/>
</dbReference>
<evidence type="ECO:0000259" key="4">
    <source>
        <dbReference type="Pfam" id="PF01494"/>
    </source>
</evidence>
<protein>
    <submittedName>
        <fullName evidence="5">FAD-dependent monooxygenase</fullName>
    </submittedName>
</protein>
<reference evidence="5" key="1">
    <citation type="submission" date="2022-03" db="EMBL/GenBank/DDBJ databases">
        <title>Fererhizobium litorale gen. nov., sp. nov., isolated from sandy sediments of the Sea of Japan seashore.</title>
        <authorList>
            <person name="Romanenko L."/>
            <person name="Kurilenko V."/>
            <person name="Otstavnykh N."/>
            <person name="Svetashev V."/>
            <person name="Tekutyeva L."/>
            <person name="Isaeva M."/>
            <person name="Mikhailov V."/>
        </authorList>
    </citation>
    <scope>NUCLEOTIDE SEQUENCE</scope>
    <source>
        <strain evidence="5">KMM 9576</strain>
    </source>
</reference>
<feature type="domain" description="FAD-binding" evidence="4">
    <location>
        <begin position="3"/>
        <end position="342"/>
    </location>
</feature>
<keyword evidence="2" id="KW-0285">Flavoprotein</keyword>
<evidence type="ECO:0000313" key="5">
    <source>
        <dbReference type="EMBL" id="MDI7922050.1"/>
    </source>
</evidence>
<dbReference type="Gene3D" id="3.50.50.60">
    <property type="entry name" value="FAD/NAD(P)-binding domain"/>
    <property type="match status" value="1"/>
</dbReference>
<comment type="cofactor">
    <cofactor evidence="1">
        <name>FAD</name>
        <dbReference type="ChEBI" id="CHEBI:57692"/>
    </cofactor>
</comment>
<keyword evidence="5" id="KW-0503">Monooxygenase</keyword>
<dbReference type="GO" id="GO:0071949">
    <property type="term" value="F:FAD binding"/>
    <property type="evidence" value="ECO:0007669"/>
    <property type="project" value="InterPro"/>
</dbReference>
<keyword evidence="6" id="KW-1185">Reference proteome</keyword>
<dbReference type="InterPro" id="IPR036188">
    <property type="entry name" value="FAD/NAD-bd_sf"/>
</dbReference>
<dbReference type="InterPro" id="IPR002938">
    <property type="entry name" value="FAD-bd"/>
</dbReference>
<comment type="caution">
    <text evidence="5">The sequence shown here is derived from an EMBL/GenBank/DDBJ whole genome shotgun (WGS) entry which is preliminary data.</text>
</comment>
<dbReference type="PANTHER" id="PTHR43004:SF19">
    <property type="entry name" value="BINDING MONOOXYGENASE, PUTATIVE (JCVI)-RELATED"/>
    <property type="match status" value="1"/>
</dbReference>
<evidence type="ECO:0000256" key="1">
    <source>
        <dbReference type="ARBA" id="ARBA00001974"/>
    </source>
</evidence>
<dbReference type="RefSeq" id="WP_311785935.1">
    <property type="nucleotide sequence ID" value="NZ_JALDYY010000003.1"/>
</dbReference>
<keyword evidence="3" id="KW-0274">FAD</keyword>
<dbReference type="SUPFAM" id="SSF51905">
    <property type="entry name" value="FAD/NAD(P)-binding domain"/>
    <property type="match status" value="1"/>
</dbReference>
<dbReference type="InterPro" id="IPR050641">
    <property type="entry name" value="RIFMO-like"/>
</dbReference>